<dbReference type="Gene3D" id="3.30.40.10">
    <property type="entry name" value="Zinc/RING finger domain, C3HC4 (zinc finger)"/>
    <property type="match status" value="1"/>
</dbReference>
<protein>
    <recommendedName>
        <fullName evidence="6">RING-type domain-containing protein</fullName>
    </recommendedName>
</protein>
<name>R0IGH7_EXST2</name>
<dbReference type="RefSeq" id="XP_008028018.1">
    <property type="nucleotide sequence ID" value="XM_008029827.1"/>
</dbReference>
<accession>R0IGH7</accession>
<keyword evidence="8" id="KW-1185">Reference proteome</keyword>
<reference evidence="7 8" key="1">
    <citation type="journal article" date="2012" name="PLoS Pathog.">
        <title>Diverse lifestyles and strategies of plant pathogenesis encoded in the genomes of eighteen Dothideomycetes fungi.</title>
        <authorList>
            <person name="Ohm R.A."/>
            <person name="Feau N."/>
            <person name="Henrissat B."/>
            <person name="Schoch C.L."/>
            <person name="Horwitz B.A."/>
            <person name="Barry K.W."/>
            <person name="Condon B.J."/>
            <person name="Copeland A.C."/>
            <person name="Dhillon B."/>
            <person name="Glaser F."/>
            <person name="Hesse C.N."/>
            <person name="Kosti I."/>
            <person name="LaButti K."/>
            <person name="Lindquist E.A."/>
            <person name="Lucas S."/>
            <person name="Salamov A.A."/>
            <person name="Bradshaw R.E."/>
            <person name="Ciuffetti L."/>
            <person name="Hamelin R.C."/>
            <person name="Kema G.H.J."/>
            <person name="Lawrence C."/>
            <person name="Scott J.A."/>
            <person name="Spatafora J.W."/>
            <person name="Turgeon B.G."/>
            <person name="de Wit P.J.G.M."/>
            <person name="Zhong S."/>
            <person name="Goodwin S.B."/>
            <person name="Grigoriev I.V."/>
        </authorList>
    </citation>
    <scope>NUCLEOTIDE SEQUENCE [LARGE SCALE GENOMIC DNA]</scope>
    <source>
        <strain evidence="8">28A</strain>
    </source>
</reference>
<evidence type="ECO:0000256" key="4">
    <source>
        <dbReference type="PROSITE-ProRule" id="PRU00175"/>
    </source>
</evidence>
<evidence type="ECO:0000256" key="2">
    <source>
        <dbReference type="ARBA" id="ARBA00022771"/>
    </source>
</evidence>
<feature type="region of interest" description="Disordered" evidence="5">
    <location>
        <begin position="53"/>
        <end position="85"/>
    </location>
</feature>
<feature type="domain" description="RING-type" evidence="6">
    <location>
        <begin position="290"/>
        <end position="334"/>
    </location>
</feature>
<reference evidence="7 8" key="2">
    <citation type="journal article" date="2013" name="PLoS Genet.">
        <title>Comparative genome structure, secondary metabolite, and effector coding capacity across Cochliobolus pathogens.</title>
        <authorList>
            <person name="Condon B.J."/>
            <person name="Leng Y."/>
            <person name="Wu D."/>
            <person name="Bushley K.E."/>
            <person name="Ohm R.A."/>
            <person name="Otillar R."/>
            <person name="Martin J."/>
            <person name="Schackwitz W."/>
            <person name="Grimwood J."/>
            <person name="MohdZainudin N."/>
            <person name="Xue C."/>
            <person name="Wang R."/>
            <person name="Manning V.A."/>
            <person name="Dhillon B."/>
            <person name="Tu Z.J."/>
            <person name="Steffenson B.J."/>
            <person name="Salamov A."/>
            <person name="Sun H."/>
            <person name="Lowry S."/>
            <person name="LaButti K."/>
            <person name="Han J."/>
            <person name="Copeland A."/>
            <person name="Lindquist E."/>
            <person name="Barry K."/>
            <person name="Schmutz J."/>
            <person name="Baker S.E."/>
            <person name="Ciuffetti L.M."/>
            <person name="Grigoriev I.V."/>
            <person name="Zhong S."/>
            <person name="Turgeon B.G."/>
        </authorList>
    </citation>
    <scope>NUCLEOTIDE SEQUENCE [LARGE SCALE GENOMIC DNA]</scope>
    <source>
        <strain evidence="8">28A</strain>
    </source>
</reference>
<dbReference type="SUPFAM" id="SSF57850">
    <property type="entry name" value="RING/U-box"/>
    <property type="match status" value="1"/>
</dbReference>
<evidence type="ECO:0000256" key="3">
    <source>
        <dbReference type="ARBA" id="ARBA00022833"/>
    </source>
</evidence>
<organism evidence="7 8">
    <name type="scientific">Exserohilum turcicum (strain 28A)</name>
    <name type="common">Northern leaf blight fungus</name>
    <name type="synonym">Setosphaeria turcica</name>
    <dbReference type="NCBI Taxonomy" id="671987"/>
    <lineage>
        <taxon>Eukaryota</taxon>
        <taxon>Fungi</taxon>
        <taxon>Dikarya</taxon>
        <taxon>Ascomycota</taxon>
        <taxon>Pezizomycotina</taxon>
        <taxon>Dothideomycetes</taxon>
        <taxon>Pleosporomycetidae</taxon>
        <taxon>Pleosporales</taxon>
        <taxon>Pleosporineae</taxon>
        <taxon>Pleosporaceae</taxon>
        <taxon>Exserohilum</taxon>
    </lineage>
</organism>
<dbReference type="GO" id="GO:0008270">
    <property type="term" value="F:zinc ion binding"/>
    <property type="evidence" value="ECO:0007669"/>
    <property type="project" value="UniProtKB-KW"/>
</dbReference>
<keyword evidence="3" id="KW-0862">Zinc</keyword>
<dbReference type="PANTHER" id="PTHR45969">
    <property type="entry name" value="RING ZINC FINGER PROTEIN-RELATED"/>
    <property type="match status" value="1"/>
</dbReference>
<dbReference type="InterPro" id="IPR013083">
    <property type="entry name" value="Znf_RING/FYVE/PHD"/>
</dbReference>
<dbReference type="AlphaFoldDB" id="R0IGH7"/>
<proteinExistence type="predicted"/>
<dbReference type="PANTHER" id="PTHR45969:SF69">
    <property type="entry name" value="FINGER DOMAIN PROTEIN, PUTATIVE (AFU_ORTHOLOGUE AFUA_3G12190)-RELATED"/>
    <property type="match status" value="1"/>
</dbReference>
<dbReference type="GO" id="GO:0016567">
    <property type="term" value="P:protein ubiquitination"/>
    <property type="evidence" value="ECO:0007669"/>
    <property type="project" value="TreeGrafter"/>
</dbReference>
<dbReference type="EMBL" id="KB908814">
    <property type="protein sequence ID" value="EOA84101.1"/>
    <property type="molecule type" value="Genomic_DNA"/>
</dbReference>
<keyword evidence="1" id="KW-0479">Metal-binding</keyword>
<evidence type="ECO:0000259" key="6">
    <source>
        <dbReference type="PROSITE" id="PS50089"/>
    </source>
</evidence>
<dbReference type="STRING" id="671987.R0IGH7"/>
<dbReference type="HOGENOM" id="CLU_727895_0_0_1"/>
<feature type="compositionally biased region" description="Low complexity" evidence="5">
    <location>
        <begin position="68"/>
        <end position="85"/>
    </location>
</feature>
<evidence type="ECO:0000256" key="5">
    <source>
        <dbReference type="SAM" id="MobiDB-lite"/>
    </source>
</evidence>
<dbReference type="Pfam" id="PF13639">
    <property type="entry name" value="zf-RING_2"/>
    <property type="match status" value="1"/>
</dbReference>
<dbReference type="GO" id="GO:0061630">
    <property type="term" value="F:ubiquitin protein ligase activity"/>
    <property type="evidence" value="ECO:0007669"/>
    <property type="project" value="TreeGrafter"/>
</dbReference>
<sequence>MPALPNPQSQDPLAEEFQEILSLTDDRLATFSPDDSAASIIFTILGLGPQRASSPTWSPHSAPPPLPTWSTPPSESTLTTTPSDPPNSSFKHFLHDAWHVAQLGISIPLFRLESISMSILDTPFTACLHEYRRLPSDLHTPILMDVAALVTDLLNDFELDISSVVAAIADIDDTDNPMERVKAECDVYNYYTRLLYYRACMLGLSNEDLDLDLWRAKQQLNLESDFDVRENMLPFVNEVHSVLGYVDGMLDAQVPASSEPAIEEFTEDVTIVDTGDDVDAESEGQSELECSICLMAGTAHVVRTLACKHVFCKDCLQAWIQTQQPNSHRCPICRKELFLCVVRDSNEPAPGDDSAVRDMVTCLQSTVDSAYELEMDIMWRNLEH</sequence>
<keyword evidence="2 4" id="KW-0863">Zinc-finger</keyword>
<dbReference type="InterPro" id="IPR017907">
    <property type="entry name" value="Znf_RING_CS"/>
</dbReference>
<dbReference type="PROSITE" id="PS50089">
    <property type="entry name" value="ZF_RING_2"/>
    <property type="match status" value="1"/>
</dbReference>
<dbReference type="SMART" id="SM00184">
    <property type="entry name" value="RING"/>
    <property type="match status" value="1"/>
</dbReference>
<dbReference type="GeneID" id="19402436"/>
<gene>
    <name evidence="7" type="ORF">SETTUDRAFT_21459</name>
</gene>
<evidence type="ECO:0000313" key="8">
    <source>
        <dbReference type="Proteomes" id="UP000016935"/>
    </source>
</evidence>
<dbReference type="Proteomes" id="UP000016935">
    <property type="component" value="Unassembled WGS sequence"/>
</dbReference>
<dbReference type="PROSITE" id="PS00518">
    <property type="entry name" value="ZF_RING_1"/>
    <property type="match status" value="1"/>
</dbReference>
<evidence type="ECO:0000313" key="7">
    <source>
        <dbReference type="EMBL" id="EOA84101.1"/>
    </source>
</evidence>
<dbReference type="CDD" id="cd16448">
    <property type="entry name" value="RING-H2"/>
    <property type="match status" value="1"/>
</dbReference>
<dbReference type="InterPro" id="IPR001841">
    <property type="entry name" value="Znf_RING"/>
</dbReference>
<dbReference type="OrthoDB" id="3751080at2759"/>
<evidence type="ECO:0000256" key="1">
    <source>
        <dbReference type="ARBA" id="ARBA00022723"/>
    </source>
</evidence>